<dbReference type="PRINTS" id="PR00455">
    <property type="entry name" value="HTHTETR"/>
</dbReference>
<gene>
    <name evidence="6" type="ORF">EDD35_5747</name>
</gene>
<evidence type="ECO:0000256" key="1">
    <source>
        <dbReference type="ARBA" id="ARBA00023015"/>
    </source>
</evidence>
<keyword evidence="7" id="KW-1185">Reference proteome</keyword>
<comment type="caution">
    <text evidence="6">The sequence shown here is derived from an EMBL/GenBank/DDBJ whole genome shotgun (WGS) entry which is preliminary data.</text>
</comment>
<dbReference type="AlphaFoldDB" id="A0A3N2H345"/>
<dbReference type="Pfam" id="PF00440">
    <property type="entry name" value="TetR_N"/>
    <property type="match status" value="1"/>
</dbReference>
<proteinExistence type="predicted"/>
<evidence type="ECO:0000313" key="6">
    <source>
        <dbReference type="EMBL" id="ROS43338.1"/>
    </source>
</evidence>
<sequence length="188" mass="20898">MGRWPGGTQQRLQEAAIKLFSESGYDSTTVADIAGTAGVTERTFYNHFADKRDVLFPDQQQFIAEVAEAVTAAPPGQPPLDTILAALRHTADWFDQHRDAAQRRRKILDTRAELRERELAKMAALDTAIAAALRERGCPTGTATLTAVAAVAAYRLAVDTWLTDPEHRSLRQHLNWSFEELRAAAKNW</sequence>
<dbReference type="Proteomes" id="UP000274843">
    <property type="component" value="Unassembled WGS sequence"/>
</dbReference>
<dbReference type="GeneID" id="301847032"/>
<dbReference type="GO" id="GO:0000976">
    <property type="term" value="F:transcription cis-regulatory region binding"/>
    <property type="evidence" value="ECO:0007669"/>
    <property type="project" value="TreeGrafter"/>
</dbReference>
<evidence type="ECO:0000256" key="3">
    <source>
        <dbReference type="ARBA" id="ARBA00023163"/>
    </source>
</evidence>
<dbReference type="Pfam" id="PF17754">
    <property type="entry name" value="TetR_C_14"/>
    <property type="match status" value="1"/>
</dbReference>
<dbReference type="GO" id="GO:0003700">
    <property type="term" value="F:DNA-binding transcription factor activity"/>
    <property type="evidence" value="ECO:0007669"/>
    <property type="project" value="TreeGrafter"/>
</dbReference>
<dbReference type="RefSeq" id="WP_123685627.1">
    <property type="nucleotide sequence ID" value="NZ_CBDRBU010000107.1"/>
</dbReference>
<dbReference type="InterPro" id="IPR009057">
    <property type="entry name" value="Homeodomain-like_sf"/>
</dbReference>
<evidence type="ECO:0000256" key="2">
    <source>
        <dbReference type="ARBA" id="ARBA00023125"/>
    </source>
</evidence>
<dbReference type="Gene3D" id="1.10.357.10">
    <property type="entry name" value="Tetracycline Repressor, domain 2"/>
    <property type="match status" value="1"/>
</dbReference>
<dbReference type="InterPro" id="IPR050109">
    <property type="entry name" value="HTH-type_TetR-like_transc_reg"/>
</dbReference>
<dbReference type="EMBL" id="RKHY01000001">
    <property type="protein sequence ID" value="ROS43338.1"/>
    <property type="molecule type" value="Genomic_DNA"/>
</dbReference>
<evidence type="ECO:0000259" key="5">
    <source>
        <dbReference type="PROSITE" id="PS50977"/>
    </source>
</evidence>
<feature type="domain" description="HTH tetR-type" evidence="5">
    <location>
        <begin position="6"/>
        <end position="66"/>
    </location>
</feature>
<accession>A0A3N2H345</accession>
<name>A0A3N2H345_9PSEU</name>
<dbReference type="InterPro" id="IPR023772">
    <property type="entry name" value="DNA-bd_HTH_TetR-type_CS"/>
</dbReference>
<feature type="DNA-binding region" description="H-T-H motif" evidence="4">
    <location>
        <begin position="29"/>
        <end position="48"/>
    </location>
</feature>
<dbReference type="SUPFAM" id="SSF46689">
    <property type="entry name" value="Homeodomain-like"/>
    <property type="match status" value="1"/>
</dbReference>
<keyword evidence="3" id="KW-0804">Transcription</keyword>
<dbReference type="PROSITE" id="PS01081">
    <property type="entry name" value="HTH_TETR_1"/>
    <property type="match status" value="1"/>
</dbReference>
<dbReference type="InterPro" id="IPR001647">
    <property type="entry name" value="HTH_TetR"/>
</dbReference>
<organism evidence="6 7">
    <name type="scientific">Amycolatopsis thermoflava</name>
    <dbReference type="NCBI Taxonomy" id="84480"/>
    <lineage>
        <taxon>Bacteria</taxon>
        <taxon>Bacillati</taxon>
        <taxon>Actinomycetota</taxon>
        <taxon>Actinomycetes</taxon>
        <taxon>Pseudonocardiales</taxon>
        <taxon>Pseudonocardiaceae</taxon>
        <taxon>Amycolatopsis</taxon>
        <taxon>Amycolatopsis methanolica group</taxon>
    </lineage>
</organism>
<keyword evidence="1" id="KW-0805">Transcription regulation</keyword>
<dbReference type="PANTHER" id="PTHR30055:SF238">
    <property type="entry name" value="MYCOFACTOCIN BIOSYNTHESIS TRANSCRIPTIONAL REGULATOR MFTR-RELATED"/>
    <property type="match status" value="1"/>
</dbReference>
<keyword evidence="2 4" id="KW-0238">DNA-binding</keyword>
<protein>
    <submittedName>
        <fullName evidence="6">TetR family transcriptional regulator</fullName>
    </submittedName>
</protein>
<dbReference type="PROSITE" id="PS50977">
    <property type="entry name" value="HTH_TETR_2"/>
    <property type="match status" value="1"/>
</dbReference>
<evidence type="ECO:0000256" key="4">
    <source>
        <dbReference type="PROSITE-ProRule" id="PRU00335"/>
    </source>
</evidence>
<dbReference type="InterPro" id="IPR041347">
    <property type="entry name" value="MftR_C"/>
</dbReference>
<reference evidence="6 7" key="1">
    <citation type="submission" date="2018-11" db="EMBL/GenBank/DDBJ databases">
        <title>Sequencing the genomes of 1000 actinobacteria strains.</title>
        <authorList>
            <person name="Klenk H.-P."/>
        </authorList>
    </citation>
    <scope>NUCLEOTIDE SEQUENCE [LARGE SCALE GENOMIC DNA]</scope>
    <source>
        <strain evidence="6 7">DSM 44348</strain>
    </source>
</reference>
<dbReference type="PANTHER" id="PTHR30055">
    <property type="entry name" value="HTH-TYPE TRANSCRIPTIONAL REGULATOR RUTR"/>
    <property type="match status" value="1"/>
</dbReference>
<evidence type="ECO:0000313" key="7">
    <source>
        <dbReference type="Proteomes" id="UP000274843"/>
    </source>
</evidence>